<dbReference type="InterPro" id="IPR022838">
    <property type="entry name" value="GTP_cyclohydrolase_FolE2"/>
</dbReference>
<dbReference type="PANTHER" id="PTHR36445">
    <property type="entry name" value="GTP CYCLOHYDROLASE MPTA"/>
    <property type="match status" value="1"/>
</dbReference>
<gene>
    <name evidence="2" type="primary">folE2</name>
    <name evidence="4" type="ordered locus">M301_1407</name>
</gene>
<evidence type="ECO:0000313" key="5">
    <source>
        <dbReference type="Proteomes" id="UP000000383"/>
    </source>
</evidence>
<dbReference type="STRING" id="666681.M301_1407"/>
<dbReference type="HAMAP" id="MF_01527_B">
    <property type="entry name" value="GTP_cyclohydrol_B"/>
    <property type="match status" value="1"/>
</dbReference>
<name>D7DIA5_METV0</name>
<dbReference type="AlphaFoldDB" id="D7DIA5"/>
<protein>
    <recommendedName>
        <fullName evidence="2">GTP cyclohydrolase FolE2</fullName>
        <ecNumber evidence="2">3.5.4.16</ecNumber>
    </recommendedName>
</protein>
<feature type="region of interest" description="Disordered" evidence="3">
    <location>
        <begin position="270"/>
        <end position="291"/>
    </location>
</feature>
<dbReference type="NCBIfam" id="NF010200">
    <property type="entry name" value="PRK13674.1-1"/>
    <property type="match status" value="1"/>
</dbReference>
<keyword evidence="1 2" id="KW-0378">Hydrolase</keyword>
<comment type="pathway">
    <text evidence="2">Cofactor biosynthesis; 7,8-dihydroneopterin triphosphate biosynthesis; 7,8-dihydroneopterin triphosphate from GTP: step 1/1.</text>
</comment>
<accession>D7DIA5</accession>
<evidence type="ECO:0000256" key="1">
    <source>
        <dbReference type="ARBA" id="ARBA00022801"/>
    </source>
</evidence>
<comment type="similarity">
    <text evidence="2">Belongs to the GTP cyclohydrolase IV family.</text>
</comment>
<dbReference type="PANTHER" id="PTHR36445:SF1">
    <property type="entry name" value="GTP CYCLOHYDROLASE MPTA"/>
    <property type="match status" value="1"/>
</dbReference>
<comment type="function">
    <text evidence="2">Converts GTP to 7,8-dihydroneopterin triphosphate.</text>
</comment>
<comment type="catalytic activity">
    <reaction evidence="2">
        <text>GTP + H2O = 7,8-dihydroneopterin 3'-triphosphate + formate + H(+)</text>
        <dbReference type="Rhea" id="RHEA:17473"/>
        <dbReference type="ChEBI" id="CHEBI:15377"/>
        <dbReference type="ChEBI" id="CHEBI:15378"/>
        <dbReference type="ChEBI" id="CHEBI:15740"/>
        <dbReference type="ChEBI" id="CHEBI:37565"/>
        <dbReference type="ChEBI" id="CHEBI:58462"/>
        <dbReference type="EC" id="3.5.4.16"/>
    </reaction>
</comment>
<reference evidence="4 5" key="2">
    <citation type="journal article" date="2011" name="J. Bacteriol.">
        <title>Genomes of three methylotrophs from a single niche uncover genetic and metabolic divergence of Methylophilaceae.</title>
        <authorList>
            <person name="Lapidus A."/>
            <person name="Clum A."/>
            <person name="Labutti K."/>
            <person name="Kaluzhnaya M.G."/>
            <person name="Lim S."/>
            <person name="Beck D.A."/>
            <person name="Glavina Del Rio T."/>
            <person name="Nolan M."/>
            <person name="Mavromatis K."/>
            <person name="Huntemann M."/>
            <person name="Lucas S."/>
            <person name="Lidstrom M.E."/>
            <person name="Ivanova N."/>
            <person name="Chistoserdova L."/>
        </authorList>
    </citation>
    <scope>NUCLEOTIDE SEQUENCE [LARGE SCALE GENOMIC DNA]</scope>
    <source>
        <strain evidence="4 5">301</strain>
    </source>
</reference>
<feature type="compositionally biased region" description="Polar residues" evidence="3">
    <location>
        <begin position="279"/>
        <end position="291"/>
    </location>
</feature>
<dbReference type="HOGENOM" id="CLU_062816_1_1_4"/>
<evidence type="ECO:0000256" key="3">
    <source>
        <dbReference type="SAM" id="MobiDB-lite"/>
    </source>
</evidence>
<dbReference type="EC" id="3.5.4.16" evidence="2"/>
<dbReference type="GO" id="GO:0003934">
    <property type="term" value="F:GTP cyclohydrolase I activity"/>
    <property type="evidence" value="ECO:0007669"/>
    <property type="project" value="UniProtKB-UniRule"/>
</dbReference>
<dbReference type="KEGG" id="meh:M301_1407"/>
<dbReference type="OrthoDB" id="9774824at2"/>
<proteinExistence type="inferred from homology"/>
<sequence length="291" mass="32770">MNLPIDFSLQDVQNLADTRQLAIDKVGIRGIRHPVIVKDKAGSAQHTVAMFNMYVHLPKHFKGTHMSRFVEILNENEREISVESFKSILQEMAIRLEAKSGHIEMTFPYFINKSAPVSGVKSLLDYEVTLIGEIKNGKHDVKVKVLIPVTSLCPCSKKISAYGAHNQRSHVTITIALKEFMWLEDMIKMVEAQASSELYGLLKRPDEKYVTELAYDNPKFVEDMVRDIATVFKNDARVKSYVIECENFESIHNHSAYACISSEQAVSMEGKPAKPHETMSVSPCVSSESGY</sequence>
<dbReference type="Proteomes" id="UP000000383">
    <property type="component" value="Chromosome"/>
</dbReference>
<dbReference type="EMBL" id="CP002056">
    <property type="protein sequence ID" value="ADI29790.1"/>
    <property type="molecule type" value="Genomic_DNA"/>
</dbReference>
<dbReference type="RefSeq" id="WP_013148102.1">
    <property type="nucleotide sequence ID" value="NC_014207.1"/>
</dbReference>
<reference evidence="5" key="1">
    <citation type="submission" date="2010-05" db="EMBL/GenBank/DDBJ databases">
        <title>Complete sequence of Methylotenera sp. 301.</title>
        <authorList>
            <person name="Lucas S."/>
            <person name="Copeland A."/>
            <person name="Lapidus A."/>
            <person name="Cheng J.-F."/>
            <person name="Bruce D."/>
            <person name="Goodwin L."/>
            <person name="Pitluck S."/>
            <person name="Clum A."/>
            <person name="Land M."/>
            <person name="Hauser L."/>
            <person name="Kyrpides N."/>
            <person name="Ivanova N."/>
            <person name="Chistoservova L."/>
            <person name="Kalyuzhnaya M."/>
            <person name="Woyke T."/>
        </authorList>
    </citation>
    <scope>NUCLEOTIDE SEQUENCE [LARGE SCALE GENOMIC DNA]</scope>
    <source>
        <strain evidence="5">301</strain>
    </source>
</reference>
<dbReference type="UniPathway" id="UPA00848">
    <property type="reaction ID" value="UER00151"/>
</dbReference>
<dbReference type="Gene3D" id="3.10.270.10">
    <property type="entry name" value="Urate Oxidase"/>
    <property type="match status" value="1"/>
</dbReference>
<keyword evidence="5" id="KW-1185">Reference proteome</keyword>
<dbReference type="GO" id="GO:0046654">
    <property type="term" value="P:tetrahydrofolate biosynthetic process"/>
    <property type="evidence" value="ECO:0007669"/>
    <property type="project" value="UniProtKB-UniRule"/>
</dbReference>
<organism evidence="4 5">
    <name type="scientific">Methylotenera versatilis (strain 301)</name>
    <dbReference type="NCBI Taxonomy" id="666681"/>
    <lineage>
        <taxon>Bacteria</taxon>
        <taxon>Pseudomonadati</taxon>
        <taxon>Pseudomonadota</taxon>
        <taxon>Betaproteobacteria</taxon>
        <taxon>Nitrosomonadales</taxon>
        <taxon>Methylophilaceae</taxon>
        <taxon>Methylotenera</taxon>
    </lineage>
</organism>
<dbReference type="eggNOG" id="COG1469">
    <property type="taxonomic scope" value="Bacteria"/>
</dbReference>
<feature type="site" description="May be catalytically important" evidence="2">
    <location>
        <position position="153"/>
    </location>
</feature>
<dbReference type="Pfam" id="PF02649">
    <property type="entry name" value="GCHY-1"/>
    <property type="match status" value="1"/>
</dbReference>
<dbReference type="InterPro" id="IPR003801">
    <property type="entry name" value="GTP_cyclohydrolase_FolE2/MptA"/>
</dbReference>
<evidence type="ECO:0000256" key="2">
    <source>
        <dbReference type="HAMAP-Rule" id="MF_01527"/>
    </source>
</evidence>
<evidence type="ECO:0000313" key="4">
    <source>
        <dbReference type="EMBL" id="ADI29790.1"/>
    </source>
</evidence>